<proteinExistence type="predicted"/>
<dbReference type="Proteomes" id="UP000789901">
    <property type="component" value="Unassembled WGS sequence"/>
</dbReference>
<name>A0ABN7V7C4_GIGMA</name>
<comment type="caution">
    <text evidence="1">The sequence shown here is derived from an EMBL/GenBank/DDBJ whole genome shotgun (WGS) entry which is preliminary data.</text>
</comment>
<evidence type="ECO:0000313" key="1">
    <source>
        <dbReference type="EMBL" id="CAG8733063.1"/>
    </source>
</evidence>
<reference evidence="1 2" key="1">
    <citation type="submission" date="2021-06" db="EMBL/GenBank/DDBJ databases">
        <authorList>
            <person name="Kallberg Y."/>
            <person name="Tangrot J."/>
            <person name="Rosling A."/>
        </authorList>
    </citation>
    <scope>NUCLEOTIDE SEQUENCE [LARGE SCALE GENOMIC DNA]</scope>
    <source>
        <strain evidence="1 2">120-4 pot B 10/14</strain>
    </source>
</reference>
<protein>
    <submittedName>
        <fullName evidence="1">8891_t:CDS:1</fullName>
    </submittedName>
</protein>
<organism evidence="1 2">
    <name type="scientific">Gigaspora margarita</name>
    <dbReference type="NCBI Taxonomy" id="4874"/>
    <lineage>
        <taxon>Eukaryota</taxon>
        <taxon>Fungi</taxon>
        <taxon>Fungi incertae sedis</taxon>
        <taxon>Mucoromycota</taxon>
        <taxon>Glomeromycotina</taxon>
        <taxon>Glomeromycetes</taxon>
        <taxon>Diversisporales</taxon>
        <taxon>Gigasporaceae</taxon>
        <taxon>Gigaspora</taxon>
    </lineage>
</organism>
<dbReference type="EMBL" id="CAJVQB010009725">
    <property type="protein sequence ID" value="CAG8733063.1"/>
    <property type="molecule type" value="Genomic_DNA"/>
</dbReference>
<gene>
    <name evidence="1" type="ORF">GMARGA_LOCUS14582</name>
</gene>
<evidence type="ECO:0000313" key="2">
    <source>
        <dbReference type="Proteomes" id="UP000789901"/>
    </source>
</evidence>
<feature type="non-terminal residue" evidence="1">
    <location>
        <position position="122"/>
    </location>
</feature>
<keyword evidence="2" id="KW-1185">Reference proteome</keyword>
<sequence>MSSLSKITRAGKEYMHLGASWPLLCDGERSPLSVIDVPEGLVPFCVRKDLSDREIIYAHCEVTRRCAKHYKSVAIGIIVAPSMSAFNPSAIKAAETADDLILLSAIDKLRFYILHATVNSRN</sequence>
<accession>A0ABN7V7C4</accession>